<dbReference type="OrthoDB" id="186490at2"/>
<name>A0A5E6M9Q3_9BACT</name>
<dbReference type="PANTHER" id="PTHR38589:SF1">
    <property type="entry name" value="BLR0621 PROTEIN"/>
    <property type="match status" value="1"/>
</dbReference>
<organism evidence="3 4">
    <name type="scientific">Methylacidimicrobium tartarophylax</name>
    <dbReference type="NCBI Taxonomy" id="1041768"/>
    <lineage>
        <taxon>Bacteria</taxon>
        <taxon>Pseudomonadati</taxon>
        <taxon>Verrucomicrobiota</taxon>
        <taxon>Methylacidimicrobium</taxon>
    </lineage>
</organism>
<evidence type="ECO:0000313" key="4">
    <source>
        <dbReference type="Proteomes" id="UP000334923"/>
    </source>
</evidence>
<dbReference type="EMBL" id="CABFVA020000014">
    <property type="protein sequence ID" value="VVM05083.1"/>
    <property type="molecule type" value="Genomic_DNA"/>
</dbReference>
<keyword evidence="4" id="KW-1185">Reference proteome</keyword>
<evidence type="ECO:0000313" key="3">
    <source>
        <dbReference type="EMBL" id="VVM05083.1"/>
    </source>
</evidence>
<evidence type="ECO:0000256" key="1">
    <source>
        <dbReference type="SAM" id="Phobius"/>
    </source>
</evidence>
<gene>
    <name evidence="3" type="ORF">MAMT_00451</name>
</gene>
<dbReference type="CDD" id="cd16913">
    <property type="entry name" value="YkuD_like"/>
    <property type="match status" value="1"/>
</dbReference>
<evidence type="ECO:0000259" key="2">
    <source>
        <dbReference type="Pfam" id="PF03734"/>
    </source>
</evidence>
<keyword evidence="1" id="KW-1133">Transmembrane helix</keyword>
<dbReference type="AlphaFoldDB" id="A0A5E6M9Q3"/>
<protein>
    <recommendedName>
        <fullName evidence="2">L,D-TPase catalytic domain-containing protein</fullName>
    </recommendedName>
</protein>
<keyword evidence="1" id="KW-0472">Membrane</keyword>
<dbReference type="PANTHER" id="PTHR38589">
    <property type="entry name" value="BLR0621 PROTEIN"/>
    <property type="match status" value="1"/>
</dbReference>
<dbReference type="InterPro" id="IPR005490">
    <property type="entry name" value="LD_TPept_cat_dom"/>
</dbReference>
<feature type="transmembrane region" description="Helical" evidence="1">
    <location>
        <begin position="21"/>
        <end position="42"/>
    </location>
</feature>
<proteinExistence type="predicted"/>
<feature type="domain" description="L,D-TPase catalytic" evidence="2">
    <location>
        <begin position="85"/>
        <end position="240"/>
    </location>
</feature>
<reference evidence="3 4" key="1">
    <citation type="submission" date="2019-09" db="EMBL/GenBank/DDBJ databases">
        <authorList>
            <person name="Cremers G."/>
        </authorList>
    </citation>
    <scope>NUCLEOTIDE SEQUENCE [LARGE SCALE GENOMIC DNA]</scope>
    <source>
        <strain evidence="3">4A</strain>
    </source>
</reference>
<sequence>MAAKMRNRWLAWLKGNRFPSWLAILPGLLLALLWIWKSLLLWPFRLEQRILVVVSQSNSWQGRLSCWERVLPGGGWKRDGEVIPVLLGRNGVAWGSGLHPPQSGLQKEEGDGRTPAGCFRLGLILGIAPSLPAGAKWRLYHQKSPQDAWIENPELPQYNHLVTISNGADLPDWFEGERLHIEDPVLEWMVFVEHNYPVSHPGGGSAIFLHGRYGERAATSGCLALEKKNLLSLIQWLDPRGDPELVVLTENDYRRLWQSWALPSPTRIGLASSP</sequence>
<dbReference type="GO" id="GO:0016740">
    <property type="term" value="F:transferase activity"/>
    <property type="evidence" value="ECO:0007669"/>
    <property type="project" value="InterPro"/>
</dbReference>
<dbReference type="Proteomes" id="UP000334923">
    <property type="component" value="Unassembled WGS sequence"/>
</dbReference>
<dbReference type="Pfam" id="PF03734">
    <property type="entry name" value="YkuD"/>
    <property type="match status" value="1"/>
</dbReference>
<accession>A0A5E6M9Q3</accession>
<keyword evidence="1" id="KW-0812">Transmembrane</keyword>